<organism evidence="1 2">
    <name type="scientific">Owenia fusiformis</name>
    <name type="common">Polychaete worm</name>
    <dbReference type="NCBI Taxonomy" id="6347"/>
    <lineage>
        <taxon>Eukaryota</taxon>
        <taxon>Metazoa</taxon>
        <taxon>Spiralia</taxon>
        <taxon>Lophotrochozoa</taxon>
        <taxon>Annelida</taxon>
        <taxon>Polychaeta</taxon>
        <taxon>Sedentaria</taxon>
        <taxon>Canalipalpata</taxon>
        <taxon>Sabellida</taxon>
        <taxon>Oweniida</taxon>
        <taxon>Oweniidae</taxon>
        <taxon>Owenia</taxon>
    </lineage>
</organism>
<reference evidence="1" key="1">
    <citation type="submission" date="2022-03" db="EMBL/GenBank/DDBJ databases">
        <authorList>
            <person name="Martin C."/>
        </authorList>
    </citation>
    <scope>NUCLEOTIDE SEQUENCE</scope>
</reference>
<evidence type="ECO:0000313" key="2">
    <source>
        <dbReference type="Proteomes" id="UP000749559"/>
    </source>
</evidence>
<dbReference type="PANTHER" id="PTHR40472">
    <property type="entry name" value="RICIN B-TYPE LECTIN DOMAIN-CONTAINING PROTEIN"/>
    <property type="match status" value="1"/>
</dbReference>
<sequence>MHCLQQFGGVLLSLWVFAVIVLALVPKTESITTSEKQAIKKGLQTGKEIFDLIKEQKFHETLTKVATNVKGFLGALGPFIGLVMAFVPAADSAELEFMKKMMDEINTHFERVDSRFNDIERLIKWAGISIQFGEIQASLEVLTEEYRLFYSSSAPEADRKSLFMKSYDDNYNLAGTRLYLAVVTQQGYFNENLGQAVMRYTKYDRKMTEYFLLGILDMILQAIILELGYYEMNMFTEIKQERETEWNTRLNNLRLKYEQIDEDVKNRYHIQSKEEILEYARDNTGMSNEQLSSGLFSLLEKKYYWRVWFVLVYDPITASSKHKANVCGGHILFGQYGRNIVVASKDKAQPKMELRKALQELQKFYVYIVPAYYGDLNLLEVFYNGQKAIDSYDAGALYNMADKTSSCSFAVVDKDANAFYKSSANRAV</sequence>
<gene>
    <name evidence="1" type="ORF">OFUS_LOCUS17637</name>
</gene>
<dbReference type="PANTHER" id="PTHR40472:SF6">
    <property type="entry name" value="RICIN B-TYPE LECTIN DOMAIN-CONTAINING PROTEIN"/>
    <property type="match status" value="1"/>
</dbReference>
<keyword evidence="2" id="KW-1185">Reference proteome</keyword>
<proteinExistence type="predicted"/>
<protein>
    <submittedName>
        <fullName evidence="1">Uncharacterized protein</fullName>
    </submittedName>
</protein>
<accession>A0A8J1Y4N2</accession>
<evidence type="ECO:0000313" key="1">
    <source>
        <dbReference type="EMBL" id="CAH1792697.1"/>
    </source>
</evidence>
<dbReference type="Proteomes" id="UP000749559">
    <property type="component" value="Unassembled WGS sequence"/>
</dbReference>
<name>A0A8J1Y4N2_OWEFU</name>
<dbReference type="InterPro" id="IPR039051">
    <property type="entry name" value="SE-CTX-like"/>
</dbReference>
<dbReference type="OrthoDB" id="6060659at2759"/>
<feature type="non-terminal residue" evidence="1">
    <location>
        <position position="428"/>
    </location>
</feature>
<comment type="caution">
    <text evidence="1">The sequence shown here is derived from an EMBL/GenBank/DDBJ whole genome shotgun (WGS) entry which is preliminary data.</text>
</comment>
<dbReference type="AlphaFoldDB" id="A0A8J1Y4N2"/>
<dbReference type="EMBL" id="CAIIXF020000008">
    <property type="protein sequence ID" value="CAH1792697.1"/>
    <property type="molecule type" value="Genomic_DNA"/>
</dbReference>